<evidence type="ECO:0000313" key="2">
    <source>
        <dbReference type="Proteomes" id="UP000253201"/>
    </source>
</evidence>
<proteinExistence type="predicted"/>
<comment type="caution">
    <text evidence="1">The sequence shown here is derived from an EMBL/GenBank/DDBJ whole genome shotgun (WGS) entry which is preliminary data.</text>
</comment>
<gene>
    <name evidence="1" type="ORF">DFQ50_10137</name>
</gene>
<dbReference type="Proteomes" id="UP000253201">
    <property type="component" value="Unassembled WGS sequence"/>
</dbReference>
<organism evidence="1 2">
    <name type="scientific">Pseudocitrobacter faecalis</name>
    <dbReference type="NCBI Taxonomy" id="1398493"/>
    <lineage>
        <taxon>Bacteria</taxon>
        <taxon>Pseudomonadati</taxon>
        <taxon>Pseudomonadota</taxon>
        <taxon>Gammaproteobacteria</taxon>
        <taxon>Enterobacterales</taxon>
        <taxon>Enterobacteriaceae</taxon>
        <taxon>Pseudocitrobacter</taxon>
    </lineage>
</organism>
<accession>A0ABX9G251</accession>
<dbReference type="EMBL" id="QNRL01000001">
    <property type="protein sequence ID" value="RBP14573.1"/>
    <property type="molecule type" value="Genomic_DNA"/>
</dbReference>
<keyword evidence="2" id="KW-1185">Reference proteome</keyword>
<sequence>MWNSISIVTFYYCAEALWERFIVMNLFSWSSNFINS</sequence>
<reference evidence="1 2" key="1">
    <citation type="submission" date="2018-06" db="EMBL/GenBank/DDBJ databases">
        <title>Genomic Encyclopedia of Type Strains, Phase IV (KMG-IV): sequencing the most valuable type-strain genomes for metagenomic binning, comparative biology and taxonomic classification.</title>
        <authorList>
            <person name="Goeker M."/>
        </authorList>
    </citation>
    <scope>NUCLEOTIDE SEQUENCE [LARGE SCALE GENOMIC DNA]</scope>
    <source>
        <strain evidence="1 2">DSM 27453</strain>
    </source>
</reference>
<evidence type="ECO:0000313" key="1">
    <source>
        <dbReference type="EMBL" id="RBP14573.1"/>
    </source>
</evidence>
<name>A0ABX9G251_9ENTR</name>
<protein>
    <submittedName>
        <fullName evidence="1">Uncharacterized protein</fullName>
    </submittedName>
</protein>